<name>A0ABD2BDP0_VESSQ</name>
<dbReference type="Proteomes" id="UP001607302">
    <property type="component" value="Unassembled WGS sequence"/>
</dbReference>
<dbReference type="AlphaFoldDB" id="A0ABD2BDP0"/>
<keyword evidence="2" id="KW-0812">Transmembrane</keyword>
<evidence type="ECO:0000256" key="2">
    <source>
        <dbReference type="SAM" id="Phobius"/>
    </source>
</evidence>
<evidence type="ECO:0000313" key="4">
    <source>
        <dbReference type="Proteomes" id="UP001607302"/>
    </source>
</evidence>
<sequence>MVADRNDLKGCYNFRIPCESSKHFTISFPSWQLYLVGWLVGRLVGWLIGWLVGWLVGSFVGCCRVGAVLLFEFGYRRDPLRLLPLNYPATAHWLVKGNIATATAIVTVTEPTYKKDFRTLQFFPKKEKKDERITRNGINNSLMLITTSHLCHSNPLKLALVSFQNTREKDEHEDEDEDEDEDEEEEEEEEEGSHGLRTKACQGNIRIVHLYLLRSHSFVRSRNNFQTIFGHVIISNHLAERRNGSEMAANCLGKKRTGVQEEEKEKMCMIKTSLHLTRVWKNWDHIDTIT</sequence>
<keyword evidence="4" id="KW-1185">Reference proteome</keyword>
<comment type="caution">
    <text evidence="3">The sequence shown here is derived from an EMBL/GenBank/DDBJ whole genome shotgun (WGS) entry which is preliminary data.</text>
</comment>
<gene>
    <name evidence="3" type="ORF">V1478_005208</name>
</gene>
<dbReference type="EMBL" id="JAUDFV010000110">
    <property type="protein sequence ID" value="KAL2730795.1"/>
    <property type="molecule type" value="Genomic_DNA"/>
</dbReference>
<accession>A0ABD2BDP0</accession>
<reference evidence="3 4" key="1">
    <citation type="journal article" date="2024" name="Ann. Entomol. Soc. Am.">
        <title>Genomic analyses of the southern and eastern yellowjacket wasps (Hymenoptera: Vespidae) reveal evolutionary signatures of social life.</title>
        <authorList>
            <person name="Catto M.A."/>
            <person name="Caine P.B."/>
            <person name="Orr S.E."/>
            <person name="Hunt B.G."/>
            <person name="Goodisman M.A.D."/>
        </authorList>
    </citation>
    <scope>NUCLEOTIDE SEQUENCE [LARGE SCALE GENOMIC DNA]</scope>
    <source>
        <strain evidence="3">233</strain>
        <tissue evidence="3">Head and thorax</tissue>
    </source>
</reference>
<keyword evidence="2" id="KW-0472">Membrane</keyword>
<feature type="region of interest" description="Disordered" evidence="1">
    <location>
        <begin position="165"/>
        <end position="198"/>
    </location>
</feature>
<feature type="compositionally biased region" description="Acidic residues" evidence="1">
    <location>
        <begin position="171"/>
        <end position="191"/>
    </location>
</feature>
<evidence type="ECO:0000256" key="1">
    <source>
        <dbReference type="SAM" id="MobiDB-lite"/>
    </source>
</evidence>
<protein>
    <submittedName>
        <fullName evidence="3">Uncharacterized protein</fullName>
    </submittedName>
</protein>
<feature type="transmembrane region" description="Helical" evidence="2">
    <location>
        <begin position="43"/>
        <end position="71"/>
    </location>
</feature>
<proteinExistence type="predicted"/>
<evidence type="ECO:0000313" key="3">
    <source>
        <dbReference type="EMBL" id="KAL2730795.1"/>
    </source>
</evidence>
<organism evidence="3 4">
    <name type="scientific">Vespula squamosa</name>
    <name type="common">Southern yellow jacket</name>
    <name type="synonym">Wasp</name>
    <dbReference type="NCBI Taxonomy" id="30214"/>
    <lineage>
        <taxon>Eukaryota</taxon>
        <taxon>Metazoa</taxon>
        <taxon>Ecdysozoa</taxon>
        <taxon>Arthropoda</taxon>
        <taxon>Hexapoda</taxon>
        <taxon>Insecta</taxon>
        <taxon>Pterygota</taxon>
        <taxon>Neoptera</taxon>
        <taxon>Endopterygota</taxon>
        <taxon>Hymenoptera</taxon>
        <taxon>Apocrita</taxon>
        <taxon>Aculeata</taxon>
        <taxon>Vespoidea</taxon>
        <taxon>Vespidae</taxon>
        <taxon>Vespinae</taxon>
        <taxon>Vespula</taxon>
    </lineage>
</organism>
<keyword evidence="2" id="KW-1133">Transmembrane helix</keyword>